<dbReference type="Pfam" id="PF03501">
    <property type="entry name" value="S10_plectin"/>
    <property type="match status" value="1"/>
</dbReference>
<proteinExistence type="inferred from homology"/>
<dbReference type="InterPro" id="IPR036390">
    <property type="entry name" value="WH_DNA-bd_sf"/>
</dbReference>
<dbReference type="InterPro" id="IPR036388">
    <property type="entry name" value="WH-like_DNA-bd_sf"/>
</dbReference>
<evidence type="ECO:0000256" key="1">
    <source>
        <dbReference type="ARBA" id="ARBA00004496"/>
    </source>
</evidence>
<dbReference type="SUPFAM" id="SSF46785">
    <property type="entry name" value="Winged helix' DNA-binding domain"/>
    <property type="match status" value="1"/>
</dbReference>
<feature type="compositionally biased region" description="Basic and acidic residues" evidence="6">
    <location>
        <begin position="103"/>
        <end position="125"/>
    </location>
</feature>
<dbReference type="Proteomes" id="UP000398389">
    <property type="component" value="Unassembled WGS sequence"/>
</dbReference>
<sequence>MLIPTEDRRKIHTHLFKAGVVVAKKDFNQAKHEEIDTKNLFVIKALQSLTSKGYAKTRFSWQYYYYTLTDEGVVYLRNWLNIPEEVVPDTHKKPSRSAAGGRPTREDRRSRQNEDYKRREPKEVPGAEVTPQFN</sequence>
<evidence type="ECO:0000259" key="7">
    <source>
        <dbReference type="Pfam" id="PF03501"/>
    </source>
</evidence>
<evidence type="ECO:0000256" key="5">
    <source>
        <dbReference type="ARBA" id="ARBA00023274"/>
    </source>
</evidence>
<keyword evidence="9" id="KW-1185">Reference proteome</keyword>
<feature type="region of interest" description="Disordered" evidence="6">
    <location>
        <begin position="86"/>
        <end position="134"/>
    </location>
</feature>
<accession>A0A5E8B4Z3</accession>
<dbReference type="PANTHER" id="PTHR12146:SF0">
    <property type="entry name" value="RIBOSOMAL PROTEIN S10"/>
    <property type="match status" value="1"/>
</dbReference>
<dbReference type="AlphaFoldDB" id="A0A5E8B4Z3"/>
<name>A0A5E8B4Z3_9ASCO</name>
<evidence type="ECO:0000256" key="4">
    <source>
        <dbReference type="ARBA" id="ARBA00022980"/>
    </source>
</evidence>
<feature type="domain" description="Plectin/eS10 N-terminal" evidence="7">
    <location>
        <begin position="3"/>
        <end position="94"/>
    </location>
</feature>
<keyword evidence="5" id="KW-0687">Ribonucleoprotein</keyword>
<reference evidence="8 9" key="1">
    <citation type="submission" date="2019-09" db="EMBL/GenBank/DDBJ databases">
        <authorList>
            <person name="Brejova B."/>
        </authorList>
    </citation>
    <scope>NUCLEOTIDE SEQUENCE [LARGE SCALE GENOMIC DNA]</scope>
</reference>
<dbReference type="InterPro" id="IPR037447">
    <property type="entry name" value="Ribosomal_eS10"/>
</dbReference>
<evidence type="ECO:0000313" key="9">
    <source>
        <dbReference type="Proteomes" id="UP000398389"/>
    </source>
</evidence>
<dbReference type="RefSeq" id="XP_031851562.1">
    <property type="nucleotide sequence ID" value="XM_031995671.1"/>
</dbReference>
<keyword evidence="4" id="KW-0689">Ribosomal protein</keyword>
<dbReference type="Gene3D" id="1.10.10.10">
    <property type="entry name" value="Winged helix-like DNA-binding domain superfamily/Winged helix DNA-binding domain"/>
    <property type="match status" value="1"/>
</dbReference>
<organism evidence="8 9">
    <name type="scientific">Magnusiomyces paraingens</name>
    <dbReference type="NCBI Taxonomy" id="2606893"/>
    <lineage>
        <taxon>Eukaryota</taxon>
        <taxon>Fungi</taxon>
        <taxon>Dikarya</taxon>
        <taxon>Ascomycota</taxon>
        <taxon>Saccharomycotina</taxon>
        <taxon>Dipodascomycetes</taxon>
        <taxon>Dipodascales</taxon>
        <taxon>Dipodascaceae</taxon>
        <taxon>Magnusiomyces</taxon>
    </lineage>
</organism>
<evidence type="ECO:0000256" key="6">
    <source>
        <dbReference type="SAM" id="MobiDB-lite"/>
    </source>
</evidence>
<dbReference type="GO" id="GO:0003723">
    <property type="term" value="F:RNA binding"/>
    <property type="evidence" value="ECO:0007669"/>
    <property type="project" value="TreeGrafter"/>
</dbReference>
<dbReference type="GO" id="GO:0003735">
    <property type="term" value="F:structural constituent of ribosome"/>
    <property type="evidence" value="ECO:0007669"/>
    <property type="project" value="TreeGrafter"/>
</dbReference>
<comment type="subcellular location">
    <subcellularLocation>
        <location evidence="1">Cytoplasm</location>
    </subcellularLocation>
</comment>
<dbReference type="OrthoDB" id="5211809at2759"/>
<dbReference type="PANTHER" id="PTHR12146">
    <property type="entry name" value="40S RIBOSOMAL PROTEIN S10"/>
    <property type="match status" value="1"/>
</dbReference>
<evidence type="ECO:0000313" key="8">
    <source>
        <dbReference type="EMBL" id="VVT45902.1"/>
    </source>
</evidence>
<dbReference type="EMBL" id="CABVLU010000001">
    <property type="protein sequence ID" value="VVT45902.1"/>
    <property type="molecule type" value="Genomic_DNA"/>
</dbReference>
<dbReference type="InterPro" id="IPR005326">
    <property type="entry name" value="Plectin_eS10_N"/>
</dbReference>
<dbReference type="GeneID" id="43579771"/>
<protein>
    <recommendedName>
        <fullName evidence="7">Plectin/eS10 N-terminal domain-containing protein</fullName>
    </recommendedName>
</protein>
<evidence type="ECO:0000256" key="3">
    <source>
        <dbReference type="ARBA" id="ARBA00022490"/>
    </source>
</evidence>
<evidence type="ECO:0000256" key="2">
    <source>
        <dbReference type="ARBA" id="ARBA00007278"/>
    </source>
</evidence>
<gene>
    <name evidence="8" type="ORF">SAPINGB_P000948</name>
</gene>
<dbReference type="GO" id="GO:0022627">
    <property type="term" value="C:cytosolic small ribosomal subunit"/>
    <property type="evidence" value="ECO:0007669"/>
    <property type="project" value="TreeGrafter"/>
</dbReference>
<keyword evidence="3" id="KW-0963">Cytoplasm</keyword>
<comment type="similarity">
    <text evidence="2">Belongs to the eukaryotic ribosomal protein eS10 family.</text>
</comment>
<dbReference type="FunFam" id="1.10.10.10:FF:000025">
    <property type="entry name" value="40S ribosomal protein S10"/>
    <property type="match status" value="1"/>
</dbReference>